<dbReference type="EMBL" id="CAJVPW010000059">
    <property type="protein sequence ID" value="CAG8441520.1"/>
    <property type="molecule type" value="Genomic_DNA"/>
</dbReference>
<gene>
    <name evidence="1" type="ORF">SPELUC_LOCUS213</name>
</gene>
<reference evidence="1" key="1">
    <citation type="submission" date="2021-06" db="EMBL/GenBank/DDBJ databases">
        <authorList>
            <person name="Kallberg Y."/>
            <person name="Tangrot J."/>
            <person name="Rosling A."/>
        </authorList>
    </citation>
    <scope>NUCLEOTIDE SEQUENCE</scope>
    <source>
        <strain evidence="1">28 12/20/2015</strain>
    </source>
</reference>
<name>A0ACA9JXW7_9GLOM</name>
<protein>
    <submittedName>
        <fullName evidence="1">621_t:CDS:1</fullName>
    </submittedName>
</protein>
<evidence type="ECO:0000313" key="1">
    <source>
        <dbReference type="EMBL" id="CAG8441520.1"/>
    </source>
</evidence>
<comment type="caution">
    <text evidence="1">The sequence shown here is derived from an EMBL/GenBank/DDBJ whole genome shotgun (WGS) entry which is preliminary data.</text>
</comment>
<organism evidence="1 2">
    <name type="scientific">Cetraspora pellucida</name>
    <dbReference type="NCBI Taxonomy" id="1433469"/>
    <lineage>
        <taxon>Eukaryota</taxon>
        <taxon>Fungi</taxon>
        <taxon>Fungi incertae sedis</taxon>
        <taxon>Mucoromycota</taxon>
        <taxon>Glomeromycotina</taxon>
        <taxon>Glomeromycetes</taxon>
        <taxon>Diversisporales</taxon>
        <taxon>Gigasporaceae</taxon>
        <taxon>Cetraspora</taxon>
    </lineage>
</organism>
<dbReference type="Proteomes" id="UP000789366">
    <property type="component" value="Unassembled WGS sequence"/>
</dbReference>
<sequence>MASKIILGNISELVENILNNLNNEIYSLYSCSLVNRLWCKASIPMLWQDPFSLVKNPNFISSYFSSFDEDGRFILKNYGIIVDIPNTSFHYASFLKVFNCFLLDSKVEQWIKFKFFYQRKNIIEIKNHLVNLLFKTFIESGATLSRLDLFIPEYFVKIKSETFDSLSQNRLFLSQLNDLYVDIVPEPYMENFIATFLRIIYQNSRKINNLKIGYNKQLSTEYLHIIRSQAELKSFSLLGNDRCSRKLCGVISALENQKKTLKEIVLDHCVYNSEFKVLMKCENLEIIRISYCDEKLFELLNISLCRISTLEISSYSVNASDIIQILETSGSLLQRLKLNSADLKINSQSLLLKTLMAFCPNIIYLYISSVRLSTQFVEFISSSRKLQFLTLCWINEGSVRRMRTRVMQFAKVLPPTLQYLDLSNFIFDPHITSLLINCNAPLKKLLFHINYDRKYEKRIKALLEFCTRKRTLNSVNVNKYKFITGVSDDSWNKIKRDIEGYTKLVSYECIVVAC</sequence>
<accession>A0ACA9JXW7</accession>
<evidence type="ECO:0000313" key="2">
    <source>
        <dbReference type="Proteomes" id="UP000789366"/>
    </source>
</evidence>
<keyword evidence="2" id="KW-1185">Reference proteome</keyword>
<proteinExistence type="predicted"/>